<sequence length="156" mass="16626">MHSFVLIIWLALCAAQDARDRHISNVLTLGAGGLALGYLLWTGRTWLGADAAQGVWACLLALALTLPGYALKRMGAGDVKLMTALALATDGIHLLGAFIGAGVASLLWLLLAPKVWLYMGQRLNGEIQHLPGNSSKKLPYAPFVLVGMAATLIWIH</sequence>
<dbReference type="Pfam" id="PF01478">
    <property type="entry name" value="Peptidase_A24"/>
    <property type="match status" value="1"/>
</dbReference>
<keyword evidence="1" id="KW-0472">Membrane</keyword>
<evidence type="ECO:0000313" key="4">
    <source>
        <dbReference type="Proteomes" id="UP000245056"/>
    </source>
</evidence>
<evidence type="ECO:0000259" key="2">
    <source>
        <dbReference type="Pfam" id="PF01478"/>
    </source>
</evidence>
<reference evidence="3 4" key="1">
    <citation type="submission" date="2018-05" db="EMBL/GenBank/DDBJ databases">
        <title>Genome sequences of two Antarctic strains of Pseudomonas prosekii: insights into adaptation to extreme conditions.</title>
        <authorList>
            <person name="Snopkova K."/>
            <person name="Dufkova K."/>
            <person name="Cejkova D."/>
            <person name="Sedlacek I."/>
            <person name="Smajs D."/>
        </authorList>
    </citation>
    <scope>NUCLEOTIDE SEQUENCE [LARGE SCALE GENOMIC DNA]</scope>
    <source>
        <strain evidence="3 4">P2673</strain>
    </source>
</reference>
<protein>
    <submittedName>
        <fullName evidence="3">Prepilin peptidase</fullName>
    </submittedName>
</protein>
<dbReference type="Proteomes" id="UP000245056">
    <property type="component" value="Unassembled WGS sequence"/>
</dbReference>
<keyword evidence="1" id="KW-0812">Transmembrane</keyword>
<dbReference type="GO" id="GO:0016020">
    <property type="term" value="C:membrane"/>
    <property type="evidence" value="ECO:0007669"/>
    <property type="project" value="InterPro"/>
</dbReference>
<dbReference type="OrthoDB" id="5600918at2"/>
<proteinExistence type="predicted"/>
<dbReference type="Gene3D" id="1.20.120.1220">
    <property type="match status" value="1"/>
</dbReference>
<evidence type="ECO:0000256" key="1">
    <source>
        <dbReference type="SAM" id="Phobius"/>
    </source>
</evidence>
<dbReference type="GO" id="GO:0004190">
    <property type="term" value="F:aspartic-type endopeptidase activity"/>
    <property type="evidence" value="ECO:0007669"/>
    <property type="project" value="InterPro"/>
</dbReference>
<comment type="caution">
    <text evidence="3">The sequence shown here is derived from an EMBL/GenBank/DDBJ whole genome shotgun (WGS) entry which is preliminary data.</text>
</comment>
<feature type="transmembrane region" description="Helical" evidence="1">
    <location>
        <begin position="91"/>
        <end position="117"/>
    </location>
</feature>
<dbReference type="RefSeq" id="WP_109521874.1">
    <property type="nucleotide sequence ID" value="NZ_QFAW01000035.1"/>
</dbReference>
<name>A0A2U2D3G9_9PSED</name>
<gene>
    <name evidence="3" type="ORF">C9I49_21610</name>
</gene>
<dbReference type="InterPro" id="IPR000045">
    <property type="entry name" value="Prepilin_IV_endopep_pep"/>
</dbReference>
<evidence type="ECO:0000313" key="3">
    <source>
        <dbReference type="EMBL" id="PWE41300.1"/>
    </source>
</evidence>
<feature type="transmembrane region" description="Helical" evidence="1">
    <location>
        <begin position="25"/>
        <end position="42"/>
    </location>
</feature>
<dbReference type="EMBL" id="QFAW01000035">
    <property type="protein sequence ID" value="PWE41300.1"/>
    <property type="molecule type" value="Genomic_DNA"/>
</dbReference>
<keyword evidence="1" id="KW-1133">Transmembrane helix</keyword>
<dbReference type="AlphaFoldDB" id="A0A2U2D3G9"/>
<feature type="transmembrane region" description="Helical" evidence="1">
    <location>
        <begin position="138"/>
        <end position="155"/>
    </location>
</feature>
<feature type="domain" description="Prepilin type IV endopeptidase peptidase" evidence="2">
    <location>
        <begin position="4"/>
        <end position="109"/>
    </location>
</feature>
<organism evidence="3 4">
    <name type="scientific">Pseudomonas prosekii</name>
    <dbReference type="NCBI Taxonomy" id="1148509"/>
    <lineage>
        <taxon>Bacteria</taxon>
        <taxon>Pseudomonadati</taxon>
        <taxon>Pseudomonadota</taxon>
        <taxon>Gammaproteobacteria</taxon>
        <taxon>Pseudomonadales</taxon>
        <taxon>Pseudomonadaceae</taxon>
        <taxon>Pseudomonas</taxon>
    </lineage>
</organism>
<feature type="transmembrane region" description="Helical" evidence="1">
    <location>
        <begin position="54"/>
        <end position="71"/>
    </location>
</feature>
<accession>A0A2U2D3G9</accession>